<dbReference type="AlphaFoldDB" id="A0A090AIB6"/>
<gene>
    <name evidence="1" type="ORF">THII_3841</name>
</gene>
<sequence length="81" mass="9480">MNTLVTGKSVHFDDRYLQVELEDGRIILTPMSWYKELQEASLRQLSHYQFICQGTGIEWPELDYHLSIESMLFSKIQTQAA</sequence>
<evidence type="ECO:0000313" key="1">
    <source>
        <dbReference type="EMBL" id="BAP58138.1"/>
    </source>
</evidence>
<organism evidence="1 2">
    <name type="scientific">Thioploca ingrica</name>
    <dbReference type="NCBI Taxonomy" id="40754"/>
    <lineage>
        <taxon>Bacteria</taxon>
        <taxon>Pseudomonadati</taxon>
        <taxon>Pseudomonadota</taxon>
        <taxon>Gammaproteobacteria</taxon>
        <taxon>Thiotrichales</taxon>
        <taxon>Thiotrichaceae</taxon>
        <taxon>Thioploca</taxon>
    </lineage>
</organism>
<dbReference type="HOGENOM" id="CLU_177114_0_0_6"/>
<dbReference type="Proteomes" id="UP000031623">
    <property type="component" value="Chromosome"/>
</dbReference>
<evidence type="ECO:0000313" key="2">
    <source>
        <dbReference type="Proteomes" id="UP000031623"/>
    </source>
</evidence>
<reference evidence="1 2" key="1">
    <citation type="journal article" date="2014" name="ISME J.">
        <title>Ecophysiology of Thioploca ingrica as revealed by the complete genome sequence supplemented with proteomic evidence.</title>
        <authorList>
            <person name="Kojima H."/>
            <person name="Ogura Y."/>
            <person name="Yamamoto N."/>
            <person name="Togashi T."/>
            <person name="Mori H."/>
            <person name="Watanabe T."/>
            <person name="Nemoto F."/>
            <person name="Kurokawa K."/>
            <person name="Hayashi T."/>
            <person name="Fukui M."/>
        </authorList>
    </citation>
    <scope>NUCLEOTIDE SEQUENCE [LARGE SCALE GENOMIC DNA]</scope>
</reference>
<name>A0A090AIB6_9GAMM</name>
<accession>A0A090AIB6</accession>
<proteinExistence type="predicted"/>
<dbReference type="KEGG" id="tig:THII_3841"/>
<evidence type="ECO:0008006" key="3">
    <source>
        <dbReference type="Google" id="ProtNLM"/>
    </source>
</evidence>
<dbReference type="STRING" id="40754.THII_3841"/>
<dbReference type="InterPro" id="IPR018841">
    <property type="entry name" value="DUF2442"/>
</dbReference>
<dbReference type="OrthoDB" id="9807561at2"/>
<dbReference type="Gene3D" id="3.30.2020.40">
    <property type="entry name" value="Uncharacterised protein PF10387, DUF2442"/>
    <property type="match status" value="1"/>
</dbReference>
<dbReference type="EMBL" id="AP014633">
    <property type="protein sequence ID" value="BAP58138.1"/>
    <property type="molecule type" value="Genomic_DNA"/>
</dbReference>
<protein>
    <recommendedName>
        <fullName evidence="3">DUF2442 domain-containing protein</fullName>
    </recommendedName>
</protein>
<keyword evidence="2" id="KW-1185">Reference proteome</keyword>
<dbReference type="Pfam" id="PF10387">
    <property type="entry name" value="DUF2442"/>
    <property type="match status" value="1"/>
</dbReference>